<dbReference type="InterPro" id="IPR036282">
    <property type="entry name" value="Glutathione-S-Trfase_C_sf"/>
</dbReference>
<dbReference type="EMBL" id="CP134145">
    <property type="protein sequence ID" value="WNC72209.1"/>
    <property type="molecule type" value="Genomic_DNA"/>
</dbReference>
<comment type="similarity">
    <text evidence="1">Belongs to the GST superfamily.</text>
</comment>
<evidence type="ECO:0000259" key="3">
    <source>
        <dbReference type="PROSITE" id="PS50405"/>
    </source>
</evidence>
<evidence type="ECO:0000256" key="1">
    <source>
        <dbReference type="RuleBase" id="RU003494"/>
    </source>
</evidence>
<keyword evidence="5" id="KW-1185">Reference proteome</keyword>
<dbReference type="PANTHER" id="PTHR44051:SF8">
    <property type="entry name" value="GLUTATHIONE S-TRANSFERASE GSTA"/>
    <property type="match status" value="1"/>
</dbReference>
<dbReference type="SUPFAM" id="SSF52833">
    <property type="entry name" value="Thioredoxin-like"/>
    <property type="match status" value="1"/>
</dbReference>
<dbReference type="InterPro" id="IPR010987">
    <property type="entry name" value="Glutathione-S-Trfase_C-like"/>
</dbReference>
<dbReference type="RefSeq" id="WP_348391328.1">
    <property type="nucleotide sequence ID" value="NZ_CP134145.1"/>
</dbReference>
<dbReference type="Pfam" id="PF02798">
    <property type="entry name" value="GST_N"/>
    <property type="match status" value="1"/>
</dbReference>
<feature type="domain" description="GST N-terminal" evidence="2">
    <location>
        <begin position="1"/>
        <end position="84"/>
    </location>
</feature>
<dbReference type="CDD" id="cd03048">
    <property type="entry name" value="GST_N_Ure2p_like"/>
    <property type="match status" value="1"/>
</dbReference>
<dbReference type="SUPFAM" id="SSF47616">
    <property type="entry name" value="GST C-terminal domain-like"/>
    <property type="match status" value="1"/>
</dbReference>
<evidence type="ECO:0000313" key="4">
    <source>
        <dbReference type="EMBL" id="WNC72209.1"/>
    </source>
</evidence>
<dbReference type="Gene3D" id="3.40.30.10">
    <property type="entry name" value="Glutaredoxin"/>
    <property type="match status" value="1"/>
</dbReference>
<dbReference type="PROSITE" id="PS50405">
    <property type="entry name" value="GST_CTER"/>
    <property type="match status" value="1"/>
</dbReference>
<feature type="domain" description="GST C-terminal" evidence="3">
    <location>
        <begin position="87"/>
        <end position="211"/>
    </location>
</feature>
<gene>
    <name evidence="4" type="ORF">RGQ13_19115</name>
</gene>
<dbReference type="InterPro" id="IPR004046">
    <property type="entry name" value="GST_C"/>
</dbReference>
<proteinExistence type="inferred from homology"/>
<reference evidence="5" key="1">
    <citation type="submission" date="2023-09" db="EMBL/GenBank/DDBJ databases">
        <authorList>
            <person name="Li S."/>
            <person name="Li X."/>
            <person name="Zhang C."/>
            <person name="Zhao Z."/>
        </authorList>
    </citation>
    <scope>NUCLEOTIDE SEQUENCE [LARGE SCALE GENOMIC DNA]</scope>
    <source>
        <strain evidence="5">SQ149</strain>
    </source>
</reference>
<dbReference type="InterPro" id="IPR036249">
    <property type="entry name" value="Thioredoxin-like_sf"/>
</dbReference>
<dbReference type="SFLD" id="SFLDG01151">
    <property type="entry name" value="Main.2:_Nu-like"/>
    <property type="match status" value="1"/>
</dbReference>
<evidence type="ECO:0000259" key="2">
    <source>
        <dbReference type="PROSITE" id="PS50404"/>
    </source>
</evidence>
<dbReference type="InterPro" id="IPR040079">
    <property type="entry name" value="Glutathione_S-Trfase"/>
</dbReference>
<dbReference type="Proteomes" id="UP001258994">
    <property type="component" value="Chromosome"/>
</dbReference>
<evidence type="ECO:0000313" key="5">
    <source>
        <dbReference type="Proteomes" id="UP001258994"/>
    </source>
</evidence>
<protein>
    <submittedName>
        <fullName evidence="4">Glutathione S-transferase N-terminal domain-containing protein</fullName>
    </submittedName>
</protein>
<dbReference type="SFLD" id="SFLDS00019">
    <property type="entry name" value="Glutathione_Transferase_(cytos"/>
    <property type="match status" value="1"/>
</dbReference>
<dbReference type="SFLD" id="SFLDG00358">
    <property type="entry name" value="Main_(cytGST)"/>
    <property type="match status" value="1"/>
</dbReference>
<dbReference type="Pfam" id="PF00043">
    <property type="entry name" value="GST_C"/>
    <property type="match status" value="1"/>
</dbReference>
<dbReference type="PROSITE" id="PS50404">
    <property type="entry name" value="GST_NTER"/>
    <property type="match status" value="1"/>
</dbReference>
<dbReference type="Gene3D" id="1.20.1050.10">
    <property type="match status" value="1"/>
</dbReference>
<dbReference type="InterPro" id="IPR004045">
    <property type="entry name" value="Glutathione_S-Trfase_N"/>
</dbReference>
<name>A0ABY9TTP3_9GAMM</name>
<dbReference type="PANTHER" id="PTHR44051">
    <property type="entry name" value="GLUTATHIONE S-TRANSFERASE-RELATED"/>
    <property type="match status" value="1"/>
</dbReference>
<organism evidence="4 5">
    <name type="scientific">Thalassotalea psychrophila</name>
    <dbReference type="NCBI Taxonomy" id="3065647"/>
    <lineage>
        <taxon>Bacteria</taxon>
        <taxon>Pseudomonadati</taxon>
        <taxon>Pseudomonadota</taxon>
        <taxon>Gammaproteobacteria</taxon>
        <taxon>Alteromonadales</taxon>
        <taxon>Colwelliaceae</taxon>
        <taxon>Thalassotalea</taxon>
    </lineage>
</organism>
<sequence length="227" mass="26174">MIDLYYFPTPNAKKISIALEELNLDYRIIKIDILAREQFSSQFLEISPNNKIPAIVDHMVKPEISLFESGAILLYLAEKTGKLCPLEPQQKWQVQQWLFWQIAGFGPMAGQSNHFNHYAREQVPYAQQRYRQELTRLYTVLDKQLAGNAYICEEYSIADIACYPWVEQADRGGIDINQFSNVKSWFERISTRPAVIKGMAVSNELTPDQTLDNKAFDSLFKNEPVNS</sequence>
<accession>A0ABY9TTP3</accession>